<organism evidence="2 3">
    <name type="scientific">Candidatus Liptonbacteria bacterium RIFCSPLOWO2_01_FULL_45_15</name>
    <dbReference type="NCBI Taxonomy" id="1798649"/>
    <lineage>
        <taxon>Bacteria</taxon>
        <taxon>Candidatus Liptoniibacteriota</taxon>
    </lineage>
</organism>
<feature type="region of interest" description="Disordered" evidence="1">
    <location>
        <begin position="92"/>
        <end position="123"/>
    </location>
</feature>
<gene>
    <name evidence="2" type="ORF">A3B13_02920</name>
</gene>
<accession>A0A1G2CFX8</accession>
<dbReference type="InterPro" id="IPR000831">
    <property type="entry name" value="Trp_repress"/>
</dbReference>
<dbReference type="Pfam" id="PF01371">
    <property type="entry name" value="Trp_repressor"/>
    <property type="match status" value="1"/>
</dbReference>
<dbReference type="Gene3D" id="1.10.1270.10">
    <property type="entry name" value="TrpR-like"/>
    <property type="match status" value="1"/>
</dbReference>
<dbReference type="AlphaFoldDB" id="A0A1G2CFX8"/>
<sequence length="133" mass="15317">MDKSKITILPPIASYSSRKEWETACWPKILKSQELLELLLTPDERHGLVRRAAAVGGLIAGKSYRQIGNELWLSPQTISCITKALKENGYRSYKERSKTERKKRKYSAGPSRGRKFPRGRPKRTKYGIVYMPY</sequence>
<proteinExistence type="predicted"/>
<dbReference type="SUPFAM" id="SSF48295">
    <property type="entry name" value="TrpR-like"/>
    <property type="match status" value="1"/>
</dbReference>
<dbReference type="EMBL" id="MHKZ01000025">
    <property type="protein sequence ID" value="OGZ00286.1"/>
    <property type="molecule type" value="Genomic_DNA"/>
</dbReference>
<dbReference type="InterPro" id="IPR010921">
    <property type="entry name" value="Trp_repressor/repl_initiator"/>
</dbReference>
<evidence type="ECO:0000256" key="1">
    <source>
        <dbReference type="SAM" id="MobiDB-lite"/>
    </source>
</evidence>
<dbReference type="InterPro" id="IPR038116">
    <property type="entry name" value="TrpR-like_sf"/>
</dbReference>
<reference evidence="2 3" key="1">
    <citation type="journal article" date="2016" name="Nat. Commun.">
        <title>Thousands of microbial genomes shed light on interconnected biogeochemical processes in an aquifer system.</title>
        <authorList>
            <person name="Anantharaman K."/>
            <person name="Brown C.T."/>
            <person name="Hug L.A."/>
            <person name="Sharon I."/>
            <person name="Castelle C.J."/>
            <person name="Probst A.J."/>
            <person name="Thomas B.C."/>
            <person name="Singh A."/>
            <person name="Wilkins M.J."/>
            <person name="Karaoz U."/>
            <person name="Brodie E.L."/>
            <person name="Williams K.H."/>
            <person name="Hubbard S.S."/>
            <person name="Banfield J.F."/>
        </authorList>
    </citation>
    <scope>NUCLEOTIDE SEQUENCE [LARGE SCALE GENOMIC DNA]</scope>
</reference>
<feature type="compositionally biased region" description="Basic residues" evidence="1">
    <location>
        <begin position="99"/>
        <end position="123"/>
    </location>
</feature>
<dbReference type="Proteomes" id="UP000176287">
    <property type="component" value="Unassembled WGS sequence"/>
</dbReference>
<protein>
    <recommendedName>
        <fullName evidence="4">HTH luxR-type domain-containing protein</fullName>
    </recommendedName>
</protein>
<dbReference type="GO" id="GO:0043565">
    <property type="term" value="F:sequence-specific DNA binding"/>
    <property type="evidence" value="ECO:0007669"/>
    <property type="project" value="InterPro"/>
</dbReference>
<name>A0A1G2CFX8_9BACT</name>
<evidence type="ECO:0008006" key="4">
    <source>
        <dbReference type="Google" id="ProtNLM"/>
    </source>
</evidence>
<comment type="caution">
    <text evidence="2">The sequence shown here is derived from an EMBL/GenBank/DDBJ whole genome shotgun (WGS) entry which is preliminary data.</text>
</comment>
<dbReference type="GO" id="GO:0003700">
    <property type="term" value="F:DNA-binding transcription factor activity"/>
    <property type="evidence" value="ECO:0007669"/>
    <property type="project" value="InterPro"/>
</dbReference>
<evidence type="ECO:0000313" key="3">
    <source>
        <dbReference type="Proteomes" id="UP000176287"/>
    </source>
</evidence>
<evidence type="ECO:0000313" key="2">
    <source>
        <dbReference type="EMBL" id="OGZ00286.1"/>
    </source>
</evidence>